<dbReference type="GO" id="GO:0007009">
    <property type="term" value="P:plasma membrane organization"/>
    <property type="evidence" value="ECO:0007669"/>
    <property type="project" value="InterPro"/>
</dbReference>
<feature type="compositionally biased region" description="Low complexity" evidence="1">
    <location>
        <begin position="551"/>
        <end position="567"/>
    </location>
</feature>
<feature type="compositionally biased region" description="Polar residues" evidence="1">
    <location>
        <begin position="540"/>
        <end position="550"/>
    </location>
</feature>
<dbReference type="GO" id="GO:0005543">
    <property type="term" value="F:phospholipid binding"/>
    <property type="evidence" value="ECO:0007669"/>
    <property type="project" value="TreeGrafter"/>
</dbReference>
<dbReference type="AlphaFoldDB" id="A0A0K2UYH2"/>
<reference evidence="3" key="1">
    <citation type="submission" date="2014-05" db="EMBL/GenBank/DDBJ databases">
        <authorList>
            <person name="Chronopoulou M."/>
        </authorList>
    </citation>
    <scope>NUCLEOTIDE SEQUENCE</scope>
    <source>
        <tissue evidence="3">Whole organism</tissue>
    </source>
</reference>
<dbReference type="InterPro" id="IPR013606">
    <property type="entry name" value="I-BAR_dom"/>
</dbReference>
<evidence type="ECO:0000259" key="2">
    <source>
        <dbReference type="PROSITE" id="PS51338"/>
    </source>
</evidence>
<feature type="region of interest" description="Disordered" evidence="1">
    <location>
        <begin position="269"/>
        <end position="335"/>
    </location>
</feature>
<accession>A0A0K2UYH2</accession>
<organism evidence="3">
    <name type="scientific">Lepeophtheirus salmonis</name>
    <name type="common">Salmon louse</name>
    <name type="synonym">Caligus salmonis</name>
    <dbReference type="NCBI Taxonomy" id="72036"/>
    <lineage>
        <taxon>Eukaryota</taxon>
        <taxon>Metazoa</taxon>
        <taxon>Ecdysozoa</taxon>
        <taxon>Arthropoda</taxon>
        <taxon>Crustacea</taxon>
        <taxon>Multicrustacea</taxon>
        <taxon>Hexanauplia</taxon>
        <taxon>Copepoda</taxon>
        <taxon>Siphonostomatoida</taxon>
        <taxon>Caligidae</taxon>
        <taxon>Lepeophtheirus</taxon>
    </lineage>
</organism>
<dbReference type="InterPro" id="IPR027267">
    <property type="entry name" value="AH/BAR_dom_sf"/>
</dbReference>
<dbReference type="GO" id="GO:0030031">
    <property type="term" value="P:cell projection assembly"/>
    <property type="evidence" value="ECO:0007669"/>
    <property type="project" value="TreeGrafter"/>
</dbReference>
<feature type="region of interest" description="Disordered" evidence="1">
    <location>
        <begin position="445"/>
        <end position="473"/>
    </location>
</feature>
<feature type="compositionally biased region" description="Polar residues" evidence="1">
    <location>
        <begin position="309"/>
        <end position="335"/>
    </location>
</feature>
<dbReference type="PANTHER" id="PTHR15708:SF4">
    <property type="entry name" value="FI21477P1-RELATED"/>
    <property type="match status" value="1"/>
</dbReference>
<feature type="compositionally biased region" description="Basic and acidic residues" evidence="1">
    <location>
        <begin position="514"/>
        <end position="529"/>
    </location>
</feature>
<feature type="compositionally biased region" description="Polar residues" evidence="1">
    <location>
        <begin position="504"/>
        <end position="513"/>
    </location>
</feature>
<protein>
    <recommendedName>
        <fullName evidence="2">IMD domain-containing protein</fullName>
    </recommendedName>
</protein>
<sequence length="718" mass="80879">MELTIENNLDKECGALSGLFQDILYEMKSSIPNFDEFAGRAGKLHATLKNTITVLSSFLDSFQKIADAASSTKGNTRDIGTSLTRIVIRHRALESRMKTFAGALLDCLSFPIQGKSEEWKKSTTLLEKEHLKCYKKNKSQIKKKTDQVLRLKKKLRKERVPDASLQRLFDQCSKELNIQFKNFEKNERHSVKKALTENRNHYSTFVAFLKPVLVEEIAMFTEIYPIEEVLNKLNRKTSQKESSDTFIQEYVQNDISNYEGDDSYSLYISTPPSTPLSSMGSRNASMSSLETNSTTNSSMSINNIPNGSTTTTQFYKTPSNEQSQSRPHSSLSFQNAPTNMHPAVLHRPCSTTAWDLNYRRKSHCLASKNLVQENEDLESINGSFSNDINGFSTVKRTFSPFYRVSDTNQIMNGVYMSQRCSSADRSMPSLNCSRQYLRCLSSDKTQNVSTDSGPHYATPKPGSNFQSVPNFHSDRGDMVIPHPIYMNCTDLEKMKAANKKCNLKRNSLDPSTKTYEHYKTDTRDLENELKTPTVEELPKTEQSFPISNEDGSSSSSDSFGSSSGYGSQYTMKLEENSQSKFKGQETLQSHTPRIHLSHNSNRFSNILDNRALASNLMNLKRRSLNLKFNPSFSKGQFLSSTIYKESSLNLNGKPIPPIRGSSMCSKDLTSCSEDSKSQLKNQPNVNALQDEDITPRGSIENIPNLNSPQNDKKVILPP</sequence>
<feature type="compositionally biased region" description="Low complexity" evidence="1">
    <location>
        <begin position="277"/>
        <end position="308"/>
    </location>
</feature>
<dbReference type="PROSITE" id="PS51338">
    <property type="entry name" value="IMD"/>
    <property type="match status" value="1"/>
</dbReference>
<feature type="region of interest" description="Disordered" evidence="1">
    <location>
        <begin position="504"/>
        <end position="567"/>
    </location>
</feature>
<dbReference type="Pfam" id="PF08397">
    <property type="entry name" value="IMD"/>
    <property type="match status" value="1"/>
</dbReference>
<dbReference type="GO" id="GO:0015629">
    <property type="term" value="C:actin cytoskeleton"/>
    <property type="evidence" value="ECO:0007669"/>
    <property type="project" value="TreeGrafter"/>
</dbReference>
<evidence type="ECO:0000313" key="3">
    <source>
        <dbReference type="EMBL" id="CDW43130.1"/>
    </source>
</evidence>
<dbReference type="GO" id="GO:0003779">
    <property type="term" value="F:actin binding"/>
    <property type="evidence" value="ECO:0007669"/>
    <property type="project" value="InterPro"/>
</dbReference>
<feature type="compositionally biased region" description="Polar residues" evidence="1">
    <location>
        <begin position="461"/>
        <end position="470"/>
    </location>
</feature>
<proteinExistence type="predicted"/>
<dbReference type="EMBL" id="HACA01025769">
    <property type="protein sequence ID" value="CDW43130.1"/>
    <property type="molecule type" value="Transcribed_RNA"/>
</dbReference>
<dbReference type="OrthoDB" id="10061327at2759"/>
<name>A0A0K2UYH2_LEPSM</name>
<dbReference type="SUPFAM" id="SSF103657">
    <property type="entry name" value="BAR/IMD domain-like"/>
    <property type="match status" value="1"/>
</dbReference>
<dbReference type="PANTHER" id="PTHR15708">
    <property type="entry name" value="ACTIN BUNDLING/MISSING IN METASTASIS-RELATED"/>
    <property type="match status" value="1"/>
</dbReference>
<dbReference type="InterPro" id="IPR030127">
    <property type="entry name" value="MTSS1/MTSS2"/>
</dbReference>
<evidence type="ECO:0000256" key="1">
    <source>
        <dbReference type="SAM" id="MobiDB-lite"/>
    </source>
</evidence>
<dbReference type="GO" id="GO:0009898">
    <property type="term" value="C:cytoplasmic side of plasma membrane"/>
    <property type="evidence" value="ECO:0007669"/>
    <property type="project" value="TreeGrafter"/>
</dbReference>
<dbReference type="Gene3D" id="1.20.1270.60">
    <property type="entry name" value="Arfaptin homology (AH) domain/BAR domain"/>
    <property type="match status" value="1"/>
</dbReference>
<feature type="region of interest" description="Disordered" evidence="1">
    <location>
        <begin position="654"/>
        <end position="718"/>
    </location>
</feature>
<feature type="compositionally biased region" description="Polar residues" evidence="1">
    <location>
        <begin position="662"/>
        <end position="687"/>
    </location>
</feature>
<feature type="domain" description="IMD" evidence="2">
    <location>
        <begin position="4"/>
        <end position="144"/>
    </location>
</feature>